<reference evidence="1 2" key="1">
    <citation type="submission" date="2024-03" db="EMBL/GenBank/DDBJ databases">
        <title>Screening, Identification and Application of a Plant Lactobacillus Strain.</title>
        <authorList>
            <person name="Li Y.L."/>
        </authorList>
    </citation>
    <scope>NUCLEOTIDE SEQUENCE [LARGE SCALE GENOMIC DNA]</scope>
    <source>
        <strain evidence="1 2">JDB</strain>
    </source>
</reference>
<proteinExistence type="predicted"/>
<evidence type="ECO:0000313" key="1">
    <source>
        <dbReference type="EMBL" id="MEK2608934.1"/>
    </source>
</evidence>
<comment type="caution">
    <text evidence="1">The sequence shown here is derived from an EMBL/GenBank/DDBJ whole genome shotgun (WGS) entry which is preliminary data.</text>
</comment>
<organism evidence="1 2">
    <name type="scientific">Pseudomonas shirazensis</name>
    <dbReference type="NCBI Taxonomy" id="2745494"/>
    <lineage>
        <taxon>Bacteria</taxon>
        <taxon>Pseudomonadati</taxon>
        <taxon>Pseudomonadota</taxon>
        <taxon>Gammaproteobacteria</taxon>
        <taxon>Pseudomonadales</taxon>
        <taxon>Pseudomonadaceae</taxon>
        <taxon>Pseudomonas</taxon>
    </lineage>
</organism>
<protein>
    <submittedName>
        <fullName evidence="1">Uncharacterized protein</fullName>
    </submittedName>
</protein>
<gene>
    <name evidence="1" type="ORF">WLF18_07445</name>
</gene>
<sequence>MSIQIMQIYFEGDTGRALCEHCQALVAFVYGRRDVPFSDGEGQARDILVGVCSGCETVVAIPPQSTPAIRDARKQQLKSIEARLPAVYLDVLDAAMHEVSSDAGVNLRKIFLGYYFQALAQADDAAGLRAAHEEFVLALDEQLRQRALAAPAATRRLSMKINPHIAEDFLALLQRTRMSQTELLKSVIARIRTDVHEVRNPQVIGELRKLVYLAV</sequence>
<name>A0ABU8ZXZ4_9PSED</name>
<dbReference type="RefSeq" id="WP_340611708.1">
    <property type="nucleotide sequence ID" value="NZ_JBBNAW010000004.1"/>
</dbReference>
<accession>A0ABU8ZXZ4</accession>
<dbReference type="EMBL" id="JBBNAW010000004">
    <property type="protein sequence ID" value="MEK2608934.1"/>
    <property type="molecule type" value="Genomic_DNA"/>
</dbReference>
<keyword evidence="2" id="KW-1185">Reference proteome</keyword>
<dbReference type="Proteomes" id="UP001386972">
    <property type="component" value="Unassembled WGS sequence"/>
</dbReference>
<evidence type="ECO:0000313" key="2">
    <source>
        <dbReference type="Proteomes" id="UP001386972"/>
    </source>
</evidence>